<dbReference type="RefSeq" id="WP_155472910.1">
    <property type="nucleotide sequence ID" value="NZ_BMKG01000008.1"/>
</dbReference>
<sequence>MSTLVATAALATAMLSNCSWNSPGRNPYRGSVSAAVSRYVDIPAPERARLIAKIEAARPDDMVAITRDGIVGQHDYSPRISAMHFGQRTVCDDVIRDKWAATRSEPAAVYCEGDHCLIVPKICNNVSRVQRIGGGGPGGARTAGSQPAPAAFGSAAQDMPRAASPDDVAAADALAQLAATPAPVTSAFMSPFGGAVGGTFGTGKLPTTDTTPSSPVPEPDTPLMLGAGFAVLLAARLGVKARRRKTAPDSAA</sequence>
<comment type="caution">
    <text evidence="2">The sequence shown here is derived from an EMBL/GenBank/DDBJ whole genome shotgun (WGS) entry which is preliminary data.</text>
</comment>
<feature type="region of interest" description="Disordered" evidence="1">
    <location>
        <begin position="134"/>
        <end position="164"/>
    </location>
</feature>
<evidence type="ECO:0000256" key="1">
    <source>
        <dbReference type="SAM" id="MobiDB-lite"/>
    </source>
</evidence>
<dbReference type="EMBL" id="WNKZ01000095">
    <property type="protein sequence ID" value="MTV55647.1"/>
    <property type="molecule type" value="Genomic_DNA"/>
</dbReference>
<dbReference type="NCBIfam" id="NF038119">
    <property type="entry name" value="PEP_CTERM_MHFG"/>
    <property type="match status" value="1"/>
</dbReference>
<name>A0A6I3T7T3_9BURK</name>
<protein>
    <submittedName>
        <fullName evidence="2">Uncharacterized protein</fullName>
    </submittedName>
</protein>
<dbReference type="AlphaFoldDB" id="A0A6I3T7T3"/>
<accession>A0A6I3T7T3</accession>
<evidence type="ECO:0000313" key="3">
    <source>
        <dbReference type="Proteomes" id="UP000430634"/>
    </source>
</evidence>
<evidence type="ECO:0000313" key="2">
    <source>
        <dbReference type="EMBL" id="MTV55647.1"/>
    </source>
</evidence>
<dbReference type="OrthoDB" id="8703356at2"/>
<reference evidence="2 3" key="1">
    <citation type="submission" date="2019-11" db="EMBL/GenBank/DDBJ databases">
        <title>Type strains purchased from KCTC, JCM and DSMZ.</title>
        <authorList>
            <person name="Lu H."/>
        </authorList>
    </citation>
    <scope>NUCLEOTIDE SEQUENCE [LARGE SCALE GENOMIC DNA]</scope>
    <source>
        <strain evidence="2 3">KCTC 52429</strain>
    </source>
</reference>
<feature type="compositionally biased region" description="Low complexity" evidence="1">
    <location>
        <begin position="202"/>
        <end position="213"/>
    </location>
</feature>
<dbReference type="Proteomes" id="UP000430634">
    <property type="component" value="Unassembled WGS sequence"/>
</dbReference>
<gene>
    <name evidence="2" type="ORF">GM672_23250</name>
</gene>
<feature type="region of interest" description="Disordered" evidence="1">
    <location>
        <begin position="200"/>
        <end position="219"/>
    </location>
</feature>
<organism evidence="2 3">
    <name type="scientific">Pseudoduganella buxea</name>
    <dbReference type="NCBI Taxonomy" id="1949069"/>
    <lineage>
        <taxon>Bacteria</taxon>
        <taxon>Pseudomonadati</taxon>
        <taxon>Pseudomonadota</taxon>
        <taxon>Betaproteobacteria</taxon>
        <taxon>Burkholderiales</taxon>
        <taxon>Oxalobacteraceae</taxon>
        <taxon>Telluria group</taxon>
        <taxon>Pseudoduganella</taxon>
    </lineage>
</organism>
<proteinExistence type="predicted"/>